<organism evidence="1 2">
    <name type="scientific">Mixta intestinalis</name>
    <dbReference type="NCBI Taxonomy" id="1615494"/>
    <lineage>
        <taxon>Bacteria</taxon>
        <taxon>Pseudomonadati</taxon>
        <taxon>Pseudomonadota</taxon>
        <taxon>Gammaproteobacteria</taxon>
        <taxon>Enterobacterales</taxon>
        <taxon>Erwiniaceae</taxon>
        <taxon>Mixta</taxon>
    </lineage>
</organism>
<dbReference type="OrthoDB" id="6624694at2"/>
<reference evidence="1 2" key="1">
    <citation type="submission" date="2018-03" db="EMBL/GenBank/DDBJ databases">
        <title>Pantoea intestinalis SRCM103226 isolated form the mealworm.</title>
        <authorList>
            <person name="Jeong D.-Y."/>
            <person name="Kim J.W."/>
        </authorList>
    </citation>
    <scope>NUCLEOTIDE SEQUENCE [LARGE SCALE GENOMIC DNA]</scope>
    <source>
        <strain evidence="1 2">SRCM103226</strain>
        <plasmid evidence="1 2">unnamed1</plasmid>
    </source>
</reference>
<dbReference type="EMBL" id="CP028272">
    <property type="protein sequence ID" value="QHM73992.1"/>
    <property type="molecule type" value="Genomic_DNA"/>
</dbReference>
<name>A0A6P1Q6F1_9GAMM</name>
<gene>
    <name evidence="1" type="ORF">C7M51_04353</name>
</gene>
<dbReference type="KEGG" id="mint:C7M51_04353"/>
<dbReference type="Proteomes" id="UP000464053">
    <property type="component" value="Plasmid unnamed1"/>
</dbReference>
<geneLocation type="plasmid" evidence="1 2">
    <name>unnamed1</name>
</geneLocation>
<proteinExistence type="predicted"/>
<dbReference type="AlphaFoldDB" id="A0A6P1Q6F1"/>
<sequence>MNTHEKYMTVEHHHFDFLDTENNYPESALMIVECSDGRWFIQQEFGEEYSQFPGVVKSGSDLDTEPTFYNDVDSAAKAAFSYILQVYPLTPKNLLDEFVNS</sequence>
<dbReference type="RefSeq" id="WP_160623745.1">
    <property type="nucleotide sequence ID" value="NZ_CP028272.1"/>
</dbReference>
<keyword evidence="1" id="KW-0614">Plasmid</keyword>
<protein>
    <submittedName>
        <fullName evidence="1">Uncharacterized protein</fullName>
    </submittedName>
</protein>
<keyword evidence="2" id="KW-1185">Reference proteome</keyword>
<evidence type="ECO:0000313" key="1">
    <source>
        <dbReference type="EMBL" id="QHM73992.1"/>
    </source>
</evidence>
<accession>A0A6P1Q6F1</accession>
<evidence type="ECO:0000313" key="2">
    <source>
        <dbReference type="Proteomes" id="UP000464053"/>
    </source>
</evidence>